<gene>
    <name evidence="1" type="ORF">DEIPH_ctg032orf0072</name>
</gene>
<dbReference type="EMBL" id="JHAC01000032">
    <property type="protein sequence ID" value="EYB67826.1"/>
    <property type="molecule type" value="Genomic_DNA"/>
</dbReference>
<proteinExistence type="predicted"/>
<sequence length="127" mass="13564">MAFMPHDLARLLLDAHSGPHYSVRAALALADGQPPPRIAGLVTGLTGSKRALWISIARVTGSAAPPDDAGLMRLAEWEVEAARALTPEQLGLRLGGRVVGELLLEHVREVMWTAGQIAAQANRVRFA</sequence>
<dbReference type="Proteomes" id="UP000020492">
    <property type="component" value="Unassembled WGS sequence"/>
</dbReference>
<name>A0A016QP99_9DEIO</name>
<accession>A0A016QP99</accession>
<dbReference type="PATRIC" id="fig|1476583.3.peg.2124"/>
<dbReference type="AlphaFoldDB" id="A0A016QP99"/>
<protein>
    <submittedName>
        <fullName evidence="1">Uncharacterized protein</fullName>
    </submittedName>
</protein>
<reference evidence="1 2" key="1">
    <citation type="submission" date="2014-03" db="EMBL/GenBank/DDBJ databases">
        <title>Draft genome sequence of Deinococcus phoenicis 1P10ME.</title>
        <authorList>
            <person name="Stepanov V.G."/>
            <person name="Vaishampayan P."/>
            <person name="Venkateswaran K."/>
            <person name="Fox G.E."/>
        </authorList>
    </citation>
    <scope>NUCLEOTIDE SEQUENCE [LARGE SCALE GENOMIC DNA]</scope>
    <source>
        <strain evidence="1 2">1P10ME</strain>
    </source>
</reference>
<dbReference type="OrthoDB" id="71564at2"/>
<evidence type="ECO:0000313" key="2">
    <source>
        <dbReference type="Proteomes" id="UP000020492"/>
    </source>
</evidence>
<dbReference type="STRING" id="1476583.DEIPH_ctg032orf0072"/>
<keyword evidence="2" id="KW-1185">Reference proteome</keyword>
<organism evidence="1 2">
    <name type="scientific">Deinococcus phoenicis</name>
    <dbReference type="NCBI Taxonomy" id="1476583"/>
    <lineage>
        <taxon>Bacteria</taxon>
        <taxon>Thermotogati</taxon>
        <taxon>Deinococcota</taxon>
        <taxon>Deinococci</taxon>
        <taxon>Deinococcales</taxon>
        <taxon>Deinococcaceae</taxon>
        <taxon>Deinococcus</taxon>
    </lineage>
</organism>
<evidence type="ECO:0000313" key="1">
    <source>
        <dbReference type="EMBL" id="EYB67826.1"/>
    </source>
</evidence>
<comment type="caution">
    <text evidence="1">The sequence shown here is derived from an EMBL/GenBank/DDBJ whole genome shotgun (WGS) entry which is preliminary data.</text>
</comment>